<dbReference type="OrthoDB" id="6119954at2759"/>
<feature type="domain" description="DDE Tnp4" evidence="5">
    <location>
        <begin position="121"/>
        <end position="261"/>
    </location>
</feature>
<keyword evidence="2" id="KW-0479">Metal-binding</keyword>
<dbReference type="Gene3D" id="3.40.630.10">
    <property type="entry name" value="Zn peptidases"/>
    <property type="match status" value="2"/>
</dbReference>
<dbReference type="CDD" id="cd05665">
    <property type="entry name" value="M20_Acy1_IAAspH"/>
    <property type="match status" value="1"/>
</dbReference>
<dbReference type="GO" id="GO:0071713">
    <property type="term" value="F:para-aminobenzoyl-glutamate hydrolase activity"/>
    <property type="evidence" value="ECO:0000318"/>
    <property type="project" value="GO_Central"/>
</dbReference>
<dbReference type="InterPro" id="IPR002933">
    <property type="entry name" value="Peptidase_M20"/>
</dbReference>
<dbReference type="AlphaFoldDB" id="F0ZYG6"/>
<dbReference type="PANTHER" id="PTHR30575:SF3">
    <property type="entry name" value="PEPTIDASE M20 DIMERISATION DOMAIN-CONTAINING PROTEIN"/>
    <property type="match status" value="1"/>
</dbReference>
<dbReference type="eggNOG" id="ENOG502RSTA">
    <property type="taxonomic scope" value="Eukaryota"/>
</dbReference>
<name>F0ZYG6_DICPU</name>
<dbReference type="SUPFAM" id="SSF53187">
    <property type="entry name" value="Zn-dependent exopeptidases"/>
    <property type="match status" value="1"/>
</dbReference>
<dbReference type="GO" id="GO:0016805">
    <property type="term" value="F:dipeptidase activity"/>
    <property type="evidence" value="ECO:0000318"/>
    <property type="project" value="GO_Central"/>
</dbReference>
<dbReference type="InterPro" id="IPR027806">
    <property type="entry name" value="HARBI1_dom"/>
</dbReference>
<evidence type="ECO:0000259" key="4">
    <source>
        <dbReference type="Pfam" id="PF07687"/>
    </source>
</evidence>
<dbReference type="Pfam" id="PF01546">
    <property type="entry name" value="Peptidase_M20"/>
    <property type="match status" value="1"/>
</dbReference>
<reference evidence="7" key="1">
    <citation type="journal article" date="2011" name="Genome Biol.">
        <title>Comparative genomics of the social amoebae Dictyostelium discoideum and Dictyostelium purpureum.</title>
        <authorList>
            <consortium name="US DOE Joint Genome Institute (JGI-PGF)"/>
            <person name="Sucgang R."/>
            <person name="Kuo A."/>
            <person name="Tian X."/>
            <person name="Salerno W."/>
            <person name="Parikh A."/>
            <person name="Feasley C.L."/>
            <person name="Dalin E."/>
            <person name="Tu H."/>
            <person name="Huang E."/>
            <person name="Barry K."/>
            <person name="Lindquist E."/>
            <person name="Shapiro H."/>
            <person name="Bruce D."/>
            <person name="Schmutz J."/>
            <person name="Salamov A."/>
            <person name="Fey P."/>
            <person name="Gaudet P."/>
            <person name="Anjard C."/>
            <person name="Babu M.M."/>
            <person name="Basu S."/>
            <person name="Bushmanova Y."/>
            <person name="van der Wel H."/>
            <person name="Katoh-Kurasawa M."/>
            <person name="Dinh C."/>
            <person name="Coutinho P.M."/>
            <person name="Saito T."/>
            <person name="Elias M."/>
            <person name="Schaap P."/>
            <person name="Kay R.R."/>
            <person name="Henrissat B."/>
            <person name="Eichinger L."/>
            <person name="Rivero F."/>
            <person name="Putnam N.H."/>
            <person name="West C.M."/>
            <person name="Loomis W.F."/>
            <person name="Chisholm R.L."/>
            <person name="Shaulsky G."/>
            <person name="Strassmann J.E."/>
            <person name="Queller D.C."/>
            <person name="Kuspa A."/>
            <person name="Grigoriev I.V."/>
        </authorList>
    </citation>
    <scope>NUCLEOTIDE SEQUENCE [LARGE SCALE GENOMIC DNA]</scope>
    <source>
        <strain evidence="7">QSDP1</strain>
    </source>
</reference>
<dbReference type="InterPro" id="IPR011650">
    <property type="entry name" value="Peptidase_M20_dimer"/>
</dbReference>
<accession>F0ZYG6</accession>
<dbReference type="InterPro" id="IPR033845">
    <property type="entry name" value="AbgA"/>
</dbReference>
<dbReference type="InterPro" id="IPR052030">
    <property type="entry name" value="Peptidase_M20/M20A_hydrolases"/>
</dbReference>
<evidence type="ECO:0008006" key="8">
    <source>
        <dbReference type="Google" id="ProtNLM"/>
    </source>
</evidence>
<dbReference type="GO" id="GO:0046872">
    <property type="term" value="F:metal ion binding"/>
    <property type="evidence" value="ECO:0007669"/>
    <property type="project" value="UniProtKB-KW"/>
</dbReference>
<gene>
    <name evidence="6" type="ORF">DICPUDRAFT_157178</name>
</gene>
<dbReference type="EMBL" id="GL871283">
    <property type="protein sequence ID" value="EGC31024.1"/>
    <property type="molecule type" value="Genomic_DNA"/>
</dbReference>
<evidence type="ECO:0000256" key="1">
    <source>
        <dbReference type="ARBA" id="ARBA00001968"/>
    </source>
</evidence>
<feature type="domain" description="Peptidase M20 dimerisation" evidence="4">
    <location>
        <begin position="482"/>
        <end position="571"/>
    </location>
</feature>
<protein>
    <recommendedName>
        <fullName evidence="8">Peptidase M20 dimerisation domain-containing protein</fullName>
    </recommendedName>
</protein>
<dbReference type="FunCoup" id="F0ZYG6">
    <property type="interactions" value="134"/>
</dbReference>
<sequence length="683" mass="77135">MSICHKGLKTIEDISHICDEYFQSSYWLSKKEFSEFYLKLKDMDPTFKMNELLIYLNYVKKYPTFRQLSSMTGHSSALLQRALKKVVELVCEIYEQEPYNFNDRLNAKPILLKGKLVYAIVDTSIYKIERPSPSHELEKLYYSPEHGFHGIKFEFCVDTDGSIVWASGYYDGATQDLKISQISDLVKQKLEPNERVLANLGYVSKDFEYFFLTGGKDFIPPDATNEEVYMDKVLKEKRSIIENLFGHQKSGLGILKQKFRVMEELIKWRRSLHCKPELGWCEFETCNYLYQELKKIGYAKQDILLGKKVINVDYVRGRNKILVEKALEKARGNGVDEEMLKEMEGYTGMVVVFDSGVVGPTVALRFDIDCVGVHECELQEHIPNKEGFRSNATNCHHACGHDGHMTIGLSVAKWLFENKQSLCGRVKIVFQPAEEGVRGARPMAESGIVDDANYFLSSHLGFIAKSGEVVVNPTNFLCTTKYDFRFYGSASHAGAEPHLGKNALAGACNAATQMLAIPRHGNGMSRINVGVISAGTNRNVTPAYGELQLEVRGENEEINKFMCESVERIAKGSAMSHDLRLETEIMGEAVDLTNDKEMIQLVSDVVSKHSELKVIETRIFGGSEDATILARRVQKNNGKAIYFVIGSDLKAGHHQGTFDFDETSLLTGNKIYTECLFKLLNKK</sequence>
<evidence type="ECO:0000256" key="3">
    <source>
        <dbReference type="ARBA" id="ARBA00022801"/>
    </source>
</evidence>
<dbReference type="VEuPathDB" id="AmoebaDB:DICPUDRAFT_157178"/>
<dbReference type="InParanoid" id="F0ZYG6"/>
<evidence type="ECO:0000256" key="2">
    <source>
        <dbReference type="ARBA" id="ARBA00022723"/>
    </source>
</evidence>
<dbReference type="GO" id="GO:0046657">
    <property type="term" value="P:folic acid catabolic process"/>
    <property type="evidence" value="ECO:0000318"/>
    <property type="project" value="GO_Central"/>
</dbReference>
<proteinExistence type="predicted"/>
<evidence type="ECO:0000313" key="7">
    <source>
        <dbReference type="Proteomes" id="UP000001064"/>
    </source>
</evidence>
<dbReference type="Proteomes" id="UP000001064">
    <property type="component" value="Unassembled WGS sequence"/>
</dbReference>
<dbReference type="Pfam" id="PF07687">
    <property type="entry name" value="M20_dimer"/>
    <property type="match status" value="1"/>
</dbReference>
<evidence type="ECO:0000259" key="5">
    <source>
        <dbReference type="Pfam" id="PF13359"/>
    </source>
</evidence>
<dbReference type="InterPro" id="IPR017439">
    <property type="entry name" value="Amidohydrolase"/>
</dbReference>
<dbReference type="GeneID" id="10508256"/>
<organism evidence="6 7">
    <name type="scientific">Dictyostelium purpureum</name>
    <name type="common">Slime mold</name>
    <dbReference type="NCBI Taxonomy" id="5786"/>
    <lineage>
        <taxon>Eukaryota</taxon>
        <taxon>Amoebozoa</taxon>
        <taxon>Evosea</taxon>
        <taxon>Eumycetozoa</taxon>
        <taxon>Dictyostelia</taxon>
        <taxon>Dictyosteliales</taxon>
        <taxon>Dictyosteliaceae</taxon>
        <taxon>Dictyostelium</taxon>
    </lineage>
</organism>
<dbReference type="SUPFAM" id="SSF55031">
    <property type="entry name" value="Bacterial exopeptidase dimerisation domain"/>
    <property type="match status" value="1"/>
</dbReference>
<dbReference type="PANTHER" id="PTHR30575">
    <property type="entry name" value="PEPTIDASE M20"/>
    <property type="match status" value="1"/>
</dbReference>
<dbReference type="STRING" id="5786.F0ZYG6"/>
<comment type="cofactor">
    <cofactor evidence="1">
        <name>a divalent metal cation</name>
        <dbReference type="ChEBI" id="CHEBI:60240"/>
    </cofactor>
</comment>
<evidence type="ECO:0000313" key="6">
    <source>
        <dbReference type="EMBL" id="EGC31024.1"/>
    </source>
</evidence>
<dbReference type="GO" id="GO:0005737">
    <property type="term" value="C:cytoplasm"/>
    <property type="evidence" value="ECO:0000318"/>
    <property type="project" value="GO_Central"/>
</dbReference>
<dbReference type="RefSeq" id="XP_003292462.1">
    <property type="nucleotide sequence ID" value="XM_003292414.1"/>
</dbReference>
<dbReference type="NCBIfam" id="TIGR01891">
    <property type="entry name" value="amidohydrolases"/>
    <property type="match status" value="1"/>
</dbReference>
<keyword evidence="3" id="KW-0378">Hydrolase</keyword>
<dbReference type="Pfam" id="PF13359">
    <property type="entry name" value="DDE_Tnp_4"/>
    <property type="match status" value="1"/>
</dbReference>
<dbReference type="FunFam" id="3.40.630.10:FF:000080">
    <property type="entry name" value="p-aminobenzoyl-glutamate hydrolase subunit A"/>
    <property type="match status" value="1"/>
</dbReference>
<dbReference type="FunFam" id="3.40.630.10:FF:000077">
    <property type="entry name" value="p-aminobenzoyl-glutamate hydrolase, A subunit"/>
    <property type="match status" value="1"/>
</dbReference>
<dbReference type="KEGG" id="dpp:DICPUDRAFT_157178"/>
<dbReference type="InterPro" id="IPR036264">
    <property type="entry name" value="Bact_exopeptidase_dim_dom"/>
</dbReference>
<keyword evidence="7" id="KW-1185">Reference proteome</keyword>